<evidence type="ECO:0000313" key="1">
    <source>
        <dbReference type="EMBL" id="GGA04305.1"/>
    </source>
</evidence>
<accession>A0ABQ1F9W8</accession>
<dbReference type="EMBL" id="BMDU01000011">
    <property type="protein sequence ID" value="GGA04305.1"/>
    <property type="molecule type" value="Genomic_DNA"/>
</dbReference>
<dbReference type="Proteomes" id="UP000628109">
    <property type="component" value="Unassembled WGS sequence"/>
</dbReference>
<sequence>MLLLLLTGAIVGQHAEIMVGKLQIIFRIHPIARHLGIARHILVFFKKLGRIAARAAVDPVAIVTAAPIATVGPAIIVVPAAIPATGLPVVDQELILAFTLPSFTEKHCSVAILQHGLTIRPDKAPPGRGRAIGLCP</sequence>
<gene>
    <name evidence="1" type="ORF">GCM10019071_38560</name>
</gene>
<name>A0ABQ1F9W8_SPHSA</name>
<reference evidence="2" key="1">
    <citation type="journal article" date="2019" name="Int. J. Syst. Evol. Microbiol.">
        <title>The Global Catalogue of Microorganisms (GCM) 10K type strain sequencing project: providing services to taxonomists for standard genome sequencing and annotation.</title>
        <authorList>
            <consortium name="The Broad Institute Genomics Platform"/>
            <consortium name="The Broad Institute Genome Sequencing Center for Infectious Disease"/>
            <person name="Wu L."/>
            <person name="Ma J."/>
        </authorList>
    </citation>
    <scope>NUCLEOTIDE SEQUENCE [LARGE SCALE GENOMIC DNA]</scope>
    <source>
        <strain evidence="2">CCM 7327</strain>
    </source>
</reference>
<evidence type="ECO:0000313" key="2">
    <source>
        <dbReference type="Proteomes" id="UP000628109"/>
    </source>
</evidence>
<evidence type="ECO:0008006" key="3">
    <source>
        <dbReference type="Google" id="ProtNLM"/>
    </source>
</evidence>
<keyword evidence="2" id="KW-1185">Reference proteome</keyword>
<comment type="caution">
    <text evidence="1">The sequence shown here is derived from an EMBL/GenBank/DDBJ whole genome shotgun (WGS) entry which is preliminary data.</text>
</comment>
<organism evidence="1 2">
    <name type="scientific">Sphingobium fuliginis (strain ATCC 27551)</name>
    <dbReference type="NCBI Taxonomy" id="336203"/>
    <lineage>
        <taxon>Bacteria</taxon>
        <taxon>Pseudomonadati</taxon>
        <taxon>Pseudomonadota</taxon>
        <taxon>Alphaproteobacteria</taxon>
        <taxon>Sphingomonadales</taxon>
        <taxon>Sphingomonadaceae</taxon>
        <taxon>Sphingobium</taxon>
    </lineage>
</organism>
<protein>
    <recommendedName>
        <fullName evidence="3">Secreted protein</fullName>
    </recommendedName>
</protein>
<proteinExistence type="predicted"/>